<organism evidence="2 3">
    <name type="scientific">Oceanobacillus zhaokaii</name>
    <dbReference type="NCBI Taxonomy" id="2052660"/>
    <lineage>
        <taxon>Bacteria</taxon>
        <taxon>Bacillati</taxon>
        <taxon>Bacillota</taxon>
        <taxon>Bacilli</taxon>
        <taxon>Bacillales</taxon>
        <taxon>Bacillaceae</taxon>
        <taxon>Oceanobacillus</taxon>
    </lineage>
</organism>
<evidence type="ECO:0000259" key="1">
    <source>
        <dbReference type="Pfam" id="PF01248"/>
    </source>
</evidence>
<evidence type="ECO:0000313" key="3">
    <source>
        <dbReference type="Proteomes" id="UP000253908"/>
    </source>
</evidence>
<protein>
    <submittedName>
        <fullName evidence="2">50S ribosomal protein L7ae-like protein</fullName>
    </submittedName>
</protein>
<keyword evidence="2" id="KW-0687">Ribonucleoprotein</keyword>
<dbReference type="EMBL" id="CP024848">
    <property type="protein sequence ID" value="AXI07587.1"/>
    <property type="molecule type" value="Genomic_DNA"/>
</dbReference>
<proteinExistence type="predicted"/>
<dbReference type="InterPro" id="IPR004038">
    <property type="entry name" value="Ribosomal_eL8/eL30/eS12/Gad45"/>
</dbReference>
<accession>A0A345PC57</accession>
<dbReference type="OrthoDB" id="2353623at2"/>
<evidence type="ECO:0000313" key="2">
    <source>
        <dbReference type="EMBL" id="AXI07587.1"/>
    </source>
</evidence>
<dbReference type="GO" id="GO:0005840">
    <property type="term" value="C:ribosome"/>
    <property type="evidence" value="ECO:0007669"/>
    <property type="project" value="UniProtKB-KW"/>
</dbReference>
<dbReference type="Proteomes" id="UP000253908">
    <property type="component" value="Chromosome"/>
</dbReference>
<feature type="domain" description="Ribosomal protein eL8/eL30/eS12/Gadd45" evidence="1">
    <location>
        <begin position="4"/>
        <end position="82"/>
    </location>
</feature>
<dbReference type="Pfam" id="PF01248">
    <property type="entry name" value="Ribosomal_L7Ae"/>
    <property type="match status" value="1"/>
</dbReference>
<dbReference type="Gene3D" id="3.30.1330.30">
    <property type="match status" value="1"/>
</dbReference>
<keyword evidence="2" id="KW-0689">Ribosomal protein</keyword>
<dbReference type="InterPro" id="IPR029064">
    <property type="entry name" value="Ribosomal_eL30-like_sf"/>
</dbReference>
<dbReference type="RefSeq" id="WP_114914883.1">
    <property type="nucleotide sequence ID" value="NZ_CP024848.1"/>
</dbReference>
<sequence>MSYEKVAQDKTRIVIGIKQTLKAMKNGEVSEVFIADDANQQLTQKVASLAVELNIPCHHVGSKEKLGAACNIEVNASSVAVKK</sequence>
<keyword evidence="3" id="KW-1185">Reference proteome</keyword>
<dbReference type="AlphaFoldDB" id="A0A345PC57"/>
<reference evidence="3" key="1">
    <citation type="submission" date="2017-11" db="EMBL/GenBank/DDBJ databases">
        <authorList>
            <person name="Zhu W."/>
        </authorList>
    </citation>
    <scope>NUCLEOTIDE SEQUENCE [LARGE SCALE GENOMIC DNA]</scope>
    <source>
        <strain evidence="3">160</strain>
    </source>
</reference>
<gene>
    <name evidence="2" type="ORF">CUC15_00630</name>
</gene>
<name>A0A345PC57_9BACI</name>
<dbReference type="SUPFAM" id="SSF55315">
    <property type="entry name" value="L30e-like"/>
    <property type="match status" value="1"/>
</dbReference>
<dbReference type="KEGG" id="ocn:CUC15_00630"/>